<name>A0AA48KCP3_9BACT</name>
<dbReference type="Pfam" id="PF01740">
    <property type="entry name" value="STAS"/>
    <property type="match status" value="1"/>
</dbReference>
<dbReference type="Proteomes" id="UP001238179">
    <property type="component" value="Chromosome"/>
</dbReference>
<accession>A0AA48KCP3</accession>
<proteinExistence type="inferred from homology"/>
<dbReference type="SUPFAM" id="SSF52091">
    <property type="entry name" value="SpoIIaa-like"/>
    <property type="match status" value="1"/>
</dbReference>
<evidence type="ECO:0000313" key="5">
    <source>
        <dbReference type="Proteomes" id="UP001238179"/>
    </source>
</evidence>
<evidence type="ECO:0000256" key="2">
    <source>
        <dbReference type="RuleBase" id="RU003749"/>
    </source>
</evidence>
<evidence type="ECO:0000313" key="4">
    <source>
        <dbReference type="EMBL" id="BDU73718.1"/>
    </source>
</evidence>
<comment type="similarity">
    <text evidence="1 2">Belongs to the anti-sigma-factor antagonist family.</text>
</comment>
<dbReference type="CDD" id="cd07043">
    <property type="entry name" value="STAS_anti-anti-sigma_factors"/>
    <property type="match status" value="1"/>
</dbReference>
<dbReference type="Gene3D" id="3.30.750.24">
    <property type="entry name" value="STAS domain"/>
    <property type="match status" value="1"/>
</dbReference>
<feature type="domain" description="STAS" evidence="3">
    <location>
        <begin position="1"/>
        <end position="111"/>
    </location>
</feature>
<dbReference type="AlphaFoldDB" id="A0AA48KCP3"/>
<organism evidence="4 5">
    <name type="scientific">Mesoterricola silvestris</name>
    <dbReference type="NCBI Taxonomy" id="2927979"/>
    <lineage>
        <taxon>Bacteria</taxon>
        <taxon>Pseudomonadati</taxon>
        <taxon>Acidobacteriota</taxon>
        <taxon>Holophagae</taxon>
        <taxon>Holophagales</taxon>
        <taxon>Holophagaceae</taxon>
        <taxon>Mesoterricola</taxon>
    </lineage>
</organism>
<dbReference type="KEGG" id="msil:METEAL_28920"/>
<dbReference type="RefSeq" id="WP_316412387.1">
    <property type="nucleotide sequence ID" value="NZ_AP027080.1"/>
</dbReference>
<dbReference type="PROSITE" id="PS50801">
    <property type="entry name" value="STAS"/>
    <property type="match status" value="1"/>
</dbReference>
<dbReference type="GO" id="GO:0043856">
    <property type="term" value="F:anti-sigma factor antagonist activity"/>
    <property type="evidence" value="ECO:0007669"/>
    <property type="project" value="InterPro"/>
</dbReference>
<dbReference type="NCBIfam" id="TIGR00377">
    <property type="entry name" value="ant_ant_sig"/>
    <property type="match status" value="1"/>
</dbReference>
<gene>
    <name evidence="4" type="ORF">METEAL_28920</name>
</gene>
<reference evidence="5" key="1">
    <citation type="journal article" date="2023" name="Int. J. Syst. Evol. Microbiol.">
        <title>Mesoterricola silvestris gen. nov., sp. nov., Mesoterricola sediminis sp. nov., Geothrix oryzae sp. nov., Geothrix edaphica sp. nov., Geothrix rubra sp. nov., and Geothrix limicola sp. nov., six novel members of Acidobacteriota isolated from soils.</title>
        <authorList>
            <person name="Itoh H."/>
            <person name="Sugisawa Y."/>
            <person name="Mise K."/>
            <person name="Xu Z."/>
            <person name="Kuniyasu M."/>
            <person name="Ushijima N."/>
            <person name="Kawano K."/>
            <person name="Kobayashi E."/>
            <person name="Shiratori Y."/>
            <person name="Masuda Y."/>
            <person name="Senoo K."/>
        </authorList>
    </citation>
    <scope>NUCLEOTIDE SEQUENCE [LARGE SCALE GENOMIC DNA]</scope>
    <source>
        <strain evidence="5">W79</strain>
    </source>
</reference>
<dbReference type="InterPro" id="IPR003658">
    <property type="entry name" value="Anti-sigma_ant"/>
</dbReference>
<dbReference type="InterPro" id="IPR002645">
    <property type="entry name" value="STAS_dom"/>
</dbReference>
<dbReference type="PANTHER" id="PTHR33495">
    <property type="entry name" value="ANTI-SIGMA FACTOR ANTAGONIST TM_1081-RELATED-RELATED"/>
    <property type="match status" value="1"/>
</dbReference>
<evidence type="ECO:0000259" key="3">
    <source>
        <dbReference type="PROSITE" id="PS50801"/>
    </source>
</evidence>
<dbReference type="EMBL" id="AP027080">
    <property type="protein sequence ID" value="BDU73718.1"/>
    <property type="molecule type" value="Genomic_DNA"/>
</dbReference>
<dbReference type="InterPro" id="IPR036513">
    <property type="entry name" value="STAS_dom_sf"/>
</dbReference>
<protein>
    <recommendedName>
        <fullName evidence="2">Anti-sigma factor antagonist</fullName>
    </recommendedName>
</protein>
<keyword evidence="5" id="KW-1185">Reference proteome</keyword>
<sequence length="120" mass="12983">MKITLHEESDIQVIRAEGKIAAGSGEQLLSEAVQAALDRGRLRIVIDFSRVTTMDSSGLGELVAGFTGVCKARGQLCLSGLNSRIYRLLRMTNLHSVMTVQDTEAEAVIRLREGEAAGPR</sequence>
<evidence type="ECO:0000256" key="1">
    <source>
        <dbReference type="ARBA" id="ARBA00009013"/>
    </source>
</evidence>